<dbReference type="AlphaFoldDB" id="A0A3P8T3U1"/>
<evidence type="ECO:0000256" key="1">
    <source>
        <dbReference type="ARBA" id="ARBA00023157"/>
    </source>
</evidence>
<protein>
    <recommendedName>
        <fullName evidence="3">C-type lectin domain-containing protein</fullName>
    </recommendedName>
</protein>
<dbReference type="InterPro" id="IPR001304">
    <property type="entry name" value="C-type_lectin-like"/>
</dbReference>
<dbReference type="Proteomes" id="UP000265080">
    <property type="component" value="Chromosome 8"/>
</dbReference>
<dbReference type="InterPro" id="IPR016186">
    <property type="entry name" value="C-type_lectin-like/link_sf"/>
</dbReference>
<dbReference type="InterPro" id="IPR016187">
    <property type="entry name" value="CTDL_fold"/>
</dbReference>
<accession>A0A3P8T3U1</accession>
<feature type="signal peptide" evidence="2">
    <location>
        <begin position="1"/>
        <end position="20"/>
    </location>
</feature>
<dbReference type="Pfam" id="PF00059">
    <property type="entry name" value="Lectin_C"/>
    <property type="match status" value="2"/>
</dbReference>
<keyword evidence="2" id="KW-0732">Signal</keyword>
<dbReference type="Gene3D" id="3.10.100.10">
    <property type="entry name" value="Mannose-Binding Protein A, subunit A"/>
    <property type="match status" value="2"/>
</dbReference>
<feature type="domain" description="C-type lectin" evidence="3">
    <location>
        <begin position="25"/>
        <end position="135"/>
    </location>
</feature>
<reference evidence="4 5" key="1">
    <citation type="submission" date="2018-03" db="EMBL/GenBank/DDBJ databases">
        <title>Finding Nemo's genes: A chromosome-scale reference assembly of the genome of the orange clownfish Amphiprion percula.</title>
        <authorList>
            <person name="Lehmann R."/>
        </authorList>
    </citation>
    <scope>NUCLEOTIDE SEQUENCE</scope>
</reference>
<dbReference type="Ensembl" id="ENSAPET00000019868.1">
    <property type="protein sequence ID" value="ENSAPEP00000019341.1"/>
    <property type="gene ID" value="ENSAPEG00000013792.1"/>
</dbReference>
<dbReference type="PROSITE" id="PS50041">
    <property type="entry name" value="C_TYPE_LECTIN_2"/>
    <property type="match status" value="2"/>
</dbReference>
<organism evidence="4 5">
    <name type="scientific">Amphiprion percula</name>
    <name type="common">Orange clownfish</name>
    <name type="synonym">Lutjanus percula</name>
    <dbReference type="NCBI Taxonomy" id="161767"/>
    <lineage>
        <taxon>Eukaryota</taxon>
        <taxon>Metazoa</taxon>
        <taxon>Chordata</taxon>
        <taxon>Craniata</taxon>
        <taxon>Vertebrata</taxon>
        <taxon>Euteleostomi</taxon>
        <taxon>Actinopterygii</taxon>
        <taxon>Neopterygii</taxon>
        <taxon>Teleostei</taxon>
        <taxon>Neoteleostei</taxon>
        <taxon>Acanthomorphata</taxon>
        <taxon>Ovalentaria</taxon>
        <taxon>Pomacentridae</taxon>
        <taxon>Amphiprion</taxon>
    </lineage>
</organism>
<evidence type="ECO:0000259" key="3">
    <source>
        <dbReference type="PROSITE" id="PS50041"/>
    </source>
</evidence>
<dbReference type="GeneTree" id="ENSGT00940000163460"/>
<reference evidence="4" key="3">
    <citation type="submission" date="2025-09" db="UniProtKB">
        <authorList>
            <consortium name="Ensembl"/>
        </authorList>
    </citation>
    <scope>IDENTIFICATION</scope>
</reference>
<name>A0A3P8T3U1_AMPPE</name>
<keyword evidence="1" id="KW-1015">Disulfide bond</keyword>
<dbReference type="PANTHER" id="PTHR45784">
    <property type="entry name" value="C-TYPE LECTIN DOMAIN FAMILY 20 MEMBER A-RELATED"/>
    <property type="match status" value="1"/>
</dbReference>
<dbReference type="PANTHER" id="PTHR45784:SF8">
    <property type="entry name" value="C-TYPE MANNOSE RECEPTOR 2-RELATED"/>
    <property type="match status" value="1"/>
</dbReference>
<dbReference type="InterPro" id="IPR018378">
    <property type="entry name" value="C-type_lectin_CS"/>
</dbReference>
<dbReference type="SMART" id="SM00034">
    <property type="entry name" value="CLECT"/>
    <property type="match status" value="2"/>
</dbReference>
<dbReference type="SUPFAM" id="SSF56436">
    <property type="entry name" value="C-type lectin-like"/>
    <property type="match status" value="2"/>
</dbReference>
<evidence type="ECO:0000313" key="4">
    <source>
        <dbReference type="Ensembl" id="ENSAPEP00000019341.1"/>
    </source>
</evidence>
<feature type="domain" description="C-type lectin" evidence="3">
    <location>
        <begin position="130"/>
        <end position="248"/>
    </location>
</feature>
<evidence type="ECO:0000256" key="2">
    <source>
        <dbReference type="SAM" id="SignalP"/>
    </source>
</evidence>
<dbReference type="OMA" id="KNGRWHD"/>
<evidence type="ECO:0000313" key="5">
    <source>
        <dbReference type="Proteomes" id="UP000265080"/>
    </source>
</evidence>
<dbReference type="PROSITE" id="PS00615">
    <property type="entry name" value="C_TYPE_LECTIN_1"/>
    <property type="match status" value="1"/>
</dbReference>
<proteinExistence type="predicted"/>
<feature type="chain" id="PRO_5017930931" description="C-type lectin domain-containing protein" evidence="2">
    <location>
        <begin position="21"/>
        <end position="258"/>
    </location>
</feature>
<sequence length="258" mass="30038">MQSHFLKIILFVCLCVAVEGDIGKHVFIQNKATWPEAQAYCRQHHTDLSFFNSQSEIDELLKVAGGNPSPAWIGLQQDPNNKTAWKWSGGGHITYQNWEYTEPNNYGGNENNAFIVQNGKWYDDRSSNPYYFYCMDVIVEEEKMSWEDALSHCREKQTDLPSLLSETDLLLAQTEIKHKNISEQVWMGLRFLGDRWMWVNGDPLEYEAWSRQGGQDHQCPVRRRCGALTRDGLWENWDCQDKLNFICKTAETHESIYN</sequence>
<keyword evidence="5" id="KW-1185">Reference proteome</keyword>
<reference evidence="4" key="2">
    <citation type="submission" date="2025-08" db="UniProtKB">
        <authorList>
            <consortium name="Ensembl"/>
        </authorList>
    </citation>
    <scope>IDENTIFICATION</scope>
</reference>
<dbReference type="STRING" id="161767.ENSAPEP00000019341"/>